<organism evidence="2">
    <name type="scientific">Hyperionvirus sp</name>
    <dbReference type="NCBI Taxonomy" id="2487770"/>
    <lineage>
        <taxon>Viruses</taxon>
        <taxon>Varidnaviria</taxon>
        <taxon>Bamfordvirae</taxon>
        <taxon>Nucleocytoviricota</taxon>
        <taxon>Megaviricetes</taxon>
        <taxon>Imitervirales</taxon>
        <taxon>Mimiviridae</taxon>
        <taxon>Klosneuvirinae</taxon>
    </lineage>
</organism>
<gene>
    <name evidence="2" type="ORF">Hyperionvirus39_11</name>
</gene>
<dbReference type="EMBL" id="MK072421">
    <property type="protein sequence ID" value="AYV84791.1"/>
    <property type="molecule type" value="Genomic_DNA"/>
</dbReference>
<evidence type="ECO:0000313" key="2">
    <source>
        <dbReference type="EMBL" id="AYV84791.1"/>
    </source>
</evidence>
<proteinExistence type="predicted"/>
<reference evidence="2" key="1">
    <citation type="submission" date="2018-10" db="EMBL/GenBank/DDBJ databases">
        <title>Hidden diversity of soil giant viruses.</title>
        <authorList>
            <person name="Schulz F."/>
            <person name="Alteio L."/>
            <person name="Goudeau D."/>
            <person name="Ryan E.M."/>
            <person name="Malmstrom R.R."/>
            <person name="Blanchard J."/>
            <person name="Woyke T."/>
        </authorList>
    </citation>
    <scope>NUCLEOTIDE SEQUENCE</scope>
    <source>
        <strain evidence="2">HYV1</strain>
    </source>
</reference>
<name>A0A3G5AET5_9VIRU</name>
<accession>A0A3G5AET5</accession>
<sequence>MFPNVNHLKGAKRPPLREGVDAIAAGDLSESRSNA</sequence>
<evidence type="ECO:0000256" key="1">
    <source>
        <dbReference type="SAM" id="MobiDB-lite"/>
    </source>
</evidence>
<protein>
    <submittedName>
        <fullName evidence="2">Uncharacterized protein</fullName>
    </submittedName>
</protein>
<feature type="region of interest" description="Disordered" evidence="1">
    <location>
        <begin position="1"/>
        <end position="35"/>
    </location>
</feature>